<dbReference type="Proteomes" id="UP000236262">
    <property type="component" value="Unassembled WGS sequence"/>
</dbReference>
<evidence type="ECO:0000259" key="3">
    <source>
        <dbReference type="PROSITE" id="PS50927"/>
    </source>
</evidence>
<dbReference type="AlphaFoldDB" id="A0A3G6RFG0"/>
<accession>A0A3G6RFG0</accession>
<dbReference type="KEGG" id="clac:EG342_16625"/>
<dbReference type="InterPro" id="IPR051343">
    <property type="entry name" value="G-type_lectin_kinases/EP1-like"/>
</dbReference>
<reference evidence="5 6" key="1">
    <citation type="submission" date="2018-01" db="EMBL/GenBank/DDBJ databases">
        <title>Draft genome sequences of Chryseobacterium lactis NCTC11390, Chryseobacterium oncorhynchi 701B-08, and Chryseobacterium viscerum 687B-08.</title>
        <authorList>
            <person name="Jeong J.-J."/>
            <person name="Lee Y.J."/>
            <person name="Park B."/>
            <person name="Choi I.-G."/>
            <person name="Kim K.D."/>
        </authorList>
    </citation>
    <scope>NUCLEOTIDE SEQUENCE [LARGE SCALE GENOMIC DNA]</scope>
    <source>
        <strain evidence="5 6">NCTC11390</strain>
    </source>
</reference>
<keyword evidence="7" id="KW-1185">Reference proteome</keyword>
<feature type="chain" id="PRO_5044593641" evidence="2">
    <location>
        <begin position="20"/>
        <end position="253"/>
    </location>
</feature>
<dbReference type="InterPro" id="IPR001480">
    <property type="entry name" value="Bulb-type_lectin_dom"/>
</dbReference>
<dbReference type="Proteomes" id="UP000279972">
    <property type="component" value="Chromosome"/>
</dbReference>
<evidence type="ECO:0000256" key="2">
    <source>
        <dbReference type="SAM" id="SignalP"/>
    </source>
</evidence>
<proteinExistence type="predicted"/>
<dbReference type="SMART" id="SM00108">
    <property type="entry name" value="B_lectin"/>
    <property type="match status" value="2"/>
</dbReference>
<reference evidence="4 7" key="2">
    <citation type="submission" date="2018-11" db="EMBL/GenBank/DDBJ databases">
        <title>Proposal to divide the Flavobacteriaceae and reorganize its genera based on Amino Acid Identity values calculated from whole genome sequences.</title>
        <authorList>
            <person name="Nicholson A.C."/>
            <person name="Gulvik C.A."/>
            <person name="Whitney A.M."/>
            <person name="Humrighouse B.W."/>
            <person name="Bell M."/>
            <person name="Holmes B."/>
            <person name="Steigerwalt A.G."/>
            <person name="Villarma A."/>
            <person name="Sheth M."/>
            <person name="Batra D."/>
            <person name="Pryor J."/>
            <person name="Bernardet J.-F."/>
            <person name="Hugo C."/>
            <person name="Kampfer P."/>
            <person name="Newman J."/>
            <person name="McQuiston J.R."/>
        </authorList>
    </citation>
    <scope>NUCLEOTIDE SEQUENCE [LARGE SCALE GENOMIC DNA]</scope>
    <source>
        <strain evidence="4 7">KC_1864</strain>
    </source>
</reference>
<dbReference type="PROSITE" id="PS50927">
    <property type="entry name" value="BULB_LECTIN"/>
    <property type="match status" value="2"/>
</dbReference>
<feature type="domain" description="Bulb-type lectin" evidence="3">
    <location>
        <begin position="143"/>
        <end position="251"/>
    </location>
</feature>
<dbReference type="SUPFAM" id="SSF51110">
    <property type="entry name" value="alpha-D-mannose-specific plant lectins"/>
    <property type="match status" value="2"/>
</dbReference>
<evidence type="ECO:0000313" key="6">
    <source>
        <dbReference type="Proteomes" id="UP000236262"/>
    </source>
</evidence>
<name>A0A3G6RFG0_CHRLC</name>
<dbReference type="CDD" id="cd00028">
    <property type="entry name" value="B_lectin"/>
    <property type="match status" value="1"/>
</dbReference>
<dbReference type="PANTHER" id="PTHR47976">
    <property type="entry name" value="G-TYPE LECTIN S-RECEPTOR-LIKE SERINE/THREONINE-PROTEIN KINASE SD2-5"/>
    <property type="match status" value="1"/>
</dbReference>
<dbReference type="OrthoDB" id="1247215at2"/>
<evidence type="ECO:0000313" key="4">
    <source>
        <dbReference type="EMBL" id="AZA83407.1"/>
    </source>
</evidence>
<sequence length="253" mass="28490">MKRHLLSLVMVFSGFLLNAQNIYNGQTLQQNRKYWGTDNGYYLMFQNDGNLVLYTRDGSPVWDTKTTDRGVKAVFQEDGNLVVYTPANGVAFTSNTYGKGADRLTVQDDGNLVIYNGSNPLWASKSGGKPINNNSRNDYGFRRDYVNKGYKLRGGEKLYSSNGNYYLIFQNDGNLVLSNRNGNAIWGAGTERRGDRAEFQNDGNLVIYDRYNKSIWSSNTFGKGAEKLMVQNDGNLVIYGRNLNPVWSTGTQR</sequence>
<feature type="signal peptide" evidence="2">
    <location>
        <begin position="1"/>
        <end position="19"/>
    </location>
</feature>
<evidence type="ECO:0000256" key="1">
    <source>
        <dbReference type="ARBA" id="ARBA00022729"/>
    </source>
</evidence>
<evidence type="ECO:0000313" key="5">
    <source>
        <dbReference type="EMBL" id="PNW11632.1"/>
    </source>
</evidence>
<dbReference type="EMBL" id="CP033924">
    <property type="protein sequence ID" value="AZA83407.1"/>
    <property type="molecule type" value="Genomic_DNA"/>
</dbReference>
<evidence type="ECO:0000313" key="7">
    <source>
        <dbReference type="Proteomes" id="UP000279972"/>
    </source>
</evidence>
<gene>
    <name evidence="5" type="ORF">C1637_21235</name>
    <name evidence="4" type="ORF">EG342_16625</name>
</gene>
<dbReference type="Gene3D" id="2.90.10.10">
    <property type="entry name" value="Bulb-type lectin domain"/>
    <property type="match status" value="4"/>
</dbReference>
<organism evidence="5 6">
    <name type="scientific">Chryseobacterium lactis</name>
    <dbReference type="NCBI Taxonomy" id="1241981"/>
    <lineage>
        <taxon>Bacteria</taxon>
        <taxon>Pseudomonadati</taxon>
        <taxon>Bacteroidota</taxon>
        <taxon>Flavobacteriia</taxon>
        <taxon>Flavobacteriales</taxon>
        <taxon>Weeksellaceae</taxon>
        <taxon>Chryseobacterium group</taxon>
        <taxon>Chryseobacterium</taxon>
    </lineage>
</organism>
<keyword evidence="1 2" id="KW-0732">Signal</keyword>
<dbReference type="PANTHER" id="PTHR47976:SF115">
    <property type="entry name" value="RECEPTOR-LIKE SERINE_THREONINE-PROTEIN KINASE"/>
    <property type="match status" value="1"/>
</dbReference>
<dbReference type="InterPro" id="IPR036426">
    <property type="entry name" value="Bulb-type_lectin_dom_sf"/>
</dbReference>
<dbReference type="EMBL" id="PPEH01000011">
    <property type="protein sequence ID" value="PNW11632.1"/>
    <property type="molecule type" value="Genomic_DNA"/>
</dbReference>
<protein>
    <submittedName>
        <fullName evidence="5">Curculin domain-containing protein</fullName>
    </submittedName>
</protein>
<dbReference type="RefSeq" id="WP_103293658.1">
    <property type="nucleotide sequence ID" value="NZ_CP033924.1"/>
</dbReference>
<feature type="domain" description="Bulb-type lectin" evidence="3">
    <location>
        <begin position="19"/>
        <end position="127"/>
    </location>
</feature>